<sequence>MLDKTLNHHVVMALKQSVMFSGFDTDTFDQVLSFSRLTKAAQEQIIFQQGQELTHIYFVYDGAVKLGRGSFKGEEKIIEVLLPGRTFAEGVLFAGAPKYPVTATALKDSVLVSIDGNKLLNLLKNSTELCLKMLSHLSVRLHWMVKELDKQTLHNASFRMVDYFLGQVRHQDGNECEFKLAVPKRDIASRLSIKPETFSRALKSLQNKGLISIQEQTIRLHDVALLKEMIELEEL</sequence>
<dbReference type="AlphaFoldDB" id="A0A917FNG2"/>
<dbReference type="PANTHER" id="PTHR24567">
    <property type="entry name" value="CRP FAMILY TRANSCRIPTIONAL REGULATORY PROTEIN"/>
    <property type="match status" value="1"/>
</dbReference>
<dbReference type="InterPro" id="IPR036390">
    <property type="entry name" value="WH_DNA-bd_sf"/>
</dbReference>
<dbReference type="InterPro" id="IPR050397">
    <property type="entry name" value="Env_Response_Regulators"/>
</dbReference>
<dbReference type="Proteomes" id="UP000605253">
    <property type="component" value="Unassembled WGS sequence"/>
</dbReference>
<dbReference type="PROSITE" id="PS50042">
    <property type="entry name" value="CNMP_BINDING_3"/>
    <property type="match status" value="1"/>
</dbReference>
<evidence type="ECO:0000256" key="3">
    <source>
        <dbReference type="ARBA" id="ARBA00023163"/>
    </source>
</evidence>
<dbReference type="Pfam" id="PF00027">
    <property type="entry name" value="cNMP_binding"/>
    <property type="match status" value="1"/>
</dbReference>
<dbReference type="PANTHER" id="PTHR24567:SF26">
    <property type="entry name" value="REGULATORY PROTEIN YEIL"/>
    <property type="match status" value="1"/>
</dbReference>
<reference evidence="6" key="1">
    <citation type="journal article" date="2014" name="Int. J. Syst. Evol. Microbiol.">
        <title>Complete genome sequence of Corynebacterium casei LMG S-19264T (=DSM 44701T), isolated from a smear-ripened cheese.</title>
        <authorList>
            <consortium name="US DOE Joint Genome Institute (JGI-PGF)"/>
            <person name="Walter F."/>
            <person name="Albersmeier A."/>
            <person name="Kalinowski J."/>
            <person name="Ruckert C."/>
        </authorList>
    </citation>
    <scope>NUCLEOTIDE SEQUENCE</scope>
    <source>
        <strain evidence="6">CGMCC 1.12181</strain>
    </source>
</reference>
<comment type="caution">
    <text evidence="6">The sequence shown here is derived from an EMBL/GenBank/DDBJ whole genome shotgun (WGS) entry which is preliminary data.</text>
</comment>
<evidence type="ECO:0000313" key="7">
    <source>
        <dbReference type="Proteomes" id="UP000605253"/>
    </source>
</evidence>
<evidence type="ECO:0000259" key="4">
    <source>
        <dbReference type="PROSITE" id="PS50042"/>
    </source>
</evidence>
<feature type="domain" description="Cyclic nucleotide-binding" evidence="4">
    <location>
        <begin position="19"/>
        <end position="140"/>
    </location>
</feature>
<dbReference type="GO" id="GO:0005829">
    <property type="term" value="C:cytosol"/>
    <property type="evidence" value="ECO:0007669"/>
    <property type="project" value="TreeGrafter"/>
</dbReference>
<dbReference type="InterPro" id="IPR014710">
    <property type="entry name" value="RmlC-like_jellyroll"/>
</dbReference>
<dbReference type="GO" id="GO:0003700">
    <property type="term" value="F:DNA-binding transcription factor activity"/>
    <property type="evidence" value="ECO:0007669"/>
    <property type="project" value="TreeGrafter"/>
</dbReference>
<evidence type="ECO:0000313" key="6">
    <source>
        <dbReference type="EMBL" id="GGF95584.1"/>
    </source>
</evidence>
<evidence type="ECO:0000259" key="5">
    <source>
        <dbReference type="PROSITE" id="PS51063"/>
    </source>
</evidence>
<gene>
    <name evidence="6" type="primary">dnr</name>
    <name evidence="6" type="ORF">GCM10011365_16160</name>
</gene>
<reference evidence="6" key="2">
    <citation type="submission" date="2020-09" db="EMBL/GenBank/DDBJ databases">
        <authorList>
            <person name="Sun Q."/>
            <person name="Zhou Y."/>
        </authorList>
    </citation>
    <scope>NUCLEOTIDE SEQUENCE</scope>
    <source>
        <strain evidence="6">CGMCC 1.12181</strain>
    </source>
</reference>
<protein>
    <submittedName>
        <fullName evidence="6">Transcriptional regulator</fullName>
    </submittedName>
</protein>
<dbReference type="SUPFAM" id="SSF46785">
    <property type="entry name" value="Winged helix' DNA-binding domain"/>
    <property type="match status" value="1"/>
</dbReference>
<keyword evidence="1" id="KW-0805">Transcription regulation</keyword>
<dbReference type="GO" id="GO:0003677">
    <property type="term" value="F:DNA binding"/>
    <property type="evidence" value="ECO:0007669"/>
    <property type="project" value="UniProtKB-KW"/>
</dbReference>
<dbReference type="Gene3D" id="1.10.10.10">
    <property type="entry name" value="Winged helix-like DNA-binding domain superfamily/Winged helix DNA-binding domain"/>
    <property type="match status" value="1"/>
</dbReference>
<dbReference type="Pfam" id="PF13545">
    <property type="entry name" value="HTH_Crp_2"/>
    <property type="match status" value="1"/>
</dbReference>
<dbReference type="Gene3D" id="2.60.120.10">
    <property type="entry name" value="Jelly Rolls"/>
    <property type="match status" value="1"/>
</dbReference>
<dbReference type="InterPro" id="IPR036388">
    <property type="entry name" value="WH-like_DNA-bd_sf"/>
</dbReference>
<accession>A0A917FNG2</accession>
<dbReference type="SMART" id="SM00100">
    <property type="entry name" value="cNMP"/>
    <property type="match status" value="1"/>
</dbReference>
<organism evidence="6 7">
    <name type="scientific">Marinicella pacifica</name>
    <dbReference type="NCBI Taxonomy" id="1171543"/>
    <lineage>
        <taxon>Bacteria</taxon>
        <taxon>Pseudomonadati</taxon>
        <taxon>Pseudomonadota</taxon>
        <taxon>Gammaproteobacteria</taxon>
        <taxon>Lysobacterales</taxon>
        <taxon>Marinicellaceae</taxon>
        <taxon>Marinicella</taxon>
    </lineage>
</organism>
<proteinExistence type="predicted"/>
<dbReference type="SMART" id="SM00419">
    <property type="entry name" value="HTH_CRP"/>
    <property type="match status" value="1"/>
</dbReference>
<dbReference type="InterPro" id="IPR012318">
    <property type="entry name" value="HTH_CRP"/>
</dbReference>
<keyword evidence="7" id="KW-1185">Reference proteome</keyword>
<dbReference type="EMBL" id="BMEO01000006">
    <property type="protein sequence ID" value="GGF95584.1"/>
    <property type="molecule type" value="Genomic_DNA"/>
</dbReference>
<dbReference type="InterPro" id="IPR000595">
    <property type="entry name" value="cNMP-bd_dom"/>
</dbReference>
<dbReference type="InterPro" id="IPR018490">
    <property type="entry name" value="cNMP-bd_dom_sf"/>
</dbReference>
<dbReference type="RefSeq" id="WP_188365221.1">
    <property type="nucleotide sequence ID" value="NZ_BAABJF010000001.1"/>
</dbReference>
<evidence type="ECO:0000256" key="1">
    <source>
        <dbReference type="ARBA" id="ARBA00023015"/>
    </source>
</evidence>
<dbReference type="CDD" id="cd00038">
    <property type="entry name" value="CAP_ED"/>
    <property type="match status" value="1"/>
</dbReference>
<keyword evidence="3" id="KW-0804">Transcription</keyword>
<dbReference type="SUPFAM" id="SSF51206">
    <property type="entry name" value="cAMP-binding domain-like"/>
    <property type="match status" value="1"/>
</dbReference>
<name>A0A917FNG2_9GAMM</name>
<evidence type="ECO:0000256" key="2">
    <source>
        <dbReference type="ARBA" id="ARBA00023125"/>
    </source>
</evidence>
<feature type="domain" description="HTH crp-type" evidence="5">
    <location>
        <begin position="154"/>
        <end position="224"/>
    </location>
</feature>
<dbReference type="PROSITE" id="PS51063">
    <property type="entry name" value="HTH_CRP_2"/>
    <property type="match status" value="1"/>
</dbReference>
<keyword evidence="2" id="KW-0238">DNA-binding</keyword>